<organism evidence="7 8">
    <name type="scientific">Acetobacter peroxydans</name>
    <dbReference type="NCBI Taxonomy" id="104098"/>
    <lineage>
        <taxon>Bacteria</taxon>
        <taxon>Pseudomonadati</taxon>
        <taxon>Pseudomonadota</taxon>
        <taxon>Alphaproteobacteria</taxon>
        <taxon>Acetobacterales</taxon>
        <taxon>Acetobacteraceae</taxon>
        <taxon>Acetobacter</taxon>
    </lineage>
</organism>
<sequence>MTQVERAAGPSAHRRKRLEYAARESAAGSLRRTLGPMHLILLGVGSTVGAGIYVMTGVAAADYAGPAVLLSFMLAGVACLFTALSYAELASLMPVAGSAYTYAYVSLGEGCAWAVGWLLLLEYGISCAGVASGLSGYFVSLLHDFGVLVPQALSTTTIQVVDSTVSEAVHVGLRLDLPGAASILLVTCVLLVGVRESFRINAAIVVLKVGVLLLFVGVGVWFVRPALWTPFIPAYEGGLHYGVPGIFRAASLIFFAYVGFEAVSTAAGEARNPRRDVPLGIVGALVVCTALYMAVAAVLIGVVPWRGLGVADPLAVAVGLMGQPWLALCVKLGAVIGLCSVLLGLLYAQSRIFYTMAEDGLLSALFSHLHPRFLTPWRGTLVLGVGVALATAVLPVEMIGDLVSLGTAMAFMVVCLTVIWLRNAEPDLPRVFRVPLGGFRIRGVWLGYVPLLGVLFCLVMIVPLGADMALALYGGNPLPVALLAGYGLAGLAFYRVYGRHHSRMGRAVSGPR</sequence>
<evidence type="ECO:0000256" key="2">
    <source>
        <dbReference type="ARBA" id="ARBA00022448"/>
    </source>
</evidence>
<evidence type="ECO:0000256" key="5">
    <source>
        <dbReference type="ARBA" id="ARBA00023136"/>
    </source>
</evidence>
<feature type="transmembrane region" description="Helical" evidence="6">
    <location>
        <begin position="99"/>
        <end position="120"/>
    </location>
</feature>
<accession>A0A4Y3TS21</accession>
<proteinExistence type="predicted"/>
<feature type="transmembrane region" description="Helical" evidence="6">
    <location>
        <begin position="279"/>
        <end position="305"/>
    </location>
</feature>
<keyword evidence="3 6" id="KW-0812">Transmembrane</keyword>
<keyword evidence="4 6" id="KW-1133">Transmembrane helix</keyword>
<dbReference type="InterPro" id="IPR002293">
    <property type="entry name" value="AA/rel_permease1"/>
</dbReference>
<feature type="transmembrane region" description="Helical" evidence="6">
    <location>
        <begin position="325"/>
        <end position="348"/>
    </location>
</feature>
<dbReference type="GO" id="GO:0016020">
    <property type="term" value="C:membrane"/>
    <property type="evidence" value="ECO:0007669"/>
    <property type="project" value="UniProtKB-SubCell"/>
</dbReference>
<feature type="transmembrane region" description="Helical" evidence="6">
    <location>
        <begin position="377"/>
        <end position="396"/>
    </location>
</feature>
<feature type="transmembrane region" description="Helical" evidence="6">
    <location>
        <begin position="201"/>
        <end position="223"/>
    </location>
</feature>
<feature type="transmembrane region" description="Helical" evidence="6">
    <location>
        <begin position="478"/>
        <end position="497"/>
    </location>
</feature>
<dbReference type="Pfam" id="PF13520">
    <property type="entry name" value="AA_permease_2"/>
    <property type="match status" value="1"/>
</dbReference>
<name>A0A4Y3TS21_9PROT</name>
<keyword evidence="8" id="KW-1185">Reference proteome</keyword>
<dbReference type="PIRSF" id="PIRSF006060">
    <property type="entry name" value="AA_transporter"/>
    <property type="match status" value="1"/>
</dbReference>
<protein>
    <submittedName>
        <fullName evidence="7">Amino acid permease</fullName>
    </submittedName>
</protein>
<evidence type="ECO:0000313" key="7">
    <source>
        <dbReference type="EMBL" id="GEB84533.1"/>
    </source>
</evidence>
<dbReference type="Proteomes" id="UP000317730">
    <property type="component" value="Unassembled WGS sequence"/>
</dbReference>
<evidence type="ECO:0000256" key="4">
    <source>
        <dbReference type="ARBA" id="ARBA00022989"/>
    </source>
</evidence>
<feature type="transmembrane region" description="Helical" evidence="6">
    <location>
        <begin position="39"/>
        <end position="61"/>
    </location>
</feature>
<comment type="caution">
    <text evidence="7">The sequence shown here is derived from an EMBL/GenBank/DDBJ whole genome shotgun (WGS) entry which is preliminary data.</text>
</comment>
<feature type="transmembrane region" description="Helical" evidence="6">
    <location>
        <begin position="243"/>
        <end position="267"/>
    </location>
</feature>
<gene>
    <name evidence="7" type="ORF">APE01nite_03300</name>
</gene>
<evidence type="ECO:0000313" key="8">
    <source>
        <dbReference type="Proteomes" id="UP000317730"/>
    </source>
</evidence>
<dbReference type="PANTHER" id="PTHR43243">
    <property type="entry name" value="INNER MEMBRANE TRANSPORTER YGJI-RELATED"/>
    <property type="match status" value="1"/>
</dbReference>
<reference evidence="7 8" key="1">
    <citation type="submission" date="2019-06" db="EMBL/GenBank/DDBJ databases">
        <title>Whole genome shotgun sequence of Acetobacter peroxydans NBRC 13755.</title>
        <authorList>
            <person name="Hosoyama A."/>
            <person name="Uohara A."/>
            <person name="Ohji S."/>
            <person name="Ichikawa N."/>
        </authorList>
    </citation>
    <scope>NUCLEOTIDE SEQUENCE [LARGE SCALE GENOMIC DNA]</scope>
    <source>
        <strain evidence="7 8">NBRC 13755</strain>
    </source>
</reference>
<feature type="transmembrane region" description="Helical" evidence="6">
    <location>
        <begin position="67"/>
        <end position="87"/>
    </location>
</feature>
<dbReference type="AlphaFoldDB" id="A0A4Y3TS21"/>
<evidence type="ECO:0000256" key="3">
    <source>
        <dbReference type="ARBA" id="ARBA00022692"/>
    </source>
</evidence>
<feature type="transmembrane region" description="Helical" evidence="6">
    <location>
        <begin position="177"/>
        <end position="194"/>
    </location>
</feature>
<keyword evidence="2" id="KW-0813">Transport</keyword>
<comment type="subcellular location">
    <subcellularLocation>
        <location evidence="1">Membrane</location>
        <topology evidence="1">Multi-pass membrane protein</topology>
    </subcellularLocation>
</comment>
<evidence type="ECO:0000256" key="1">
    <source>
        <dbReference type="ARBA" id="ARBA00004141"/>
    </source>
</evidence>
<dbReference type="PANTHER" id="PTHR43243:SF4">
    <property type="entry name" value="CATIONIC AMINO ACID TRANSPORTER 4"/>
    <property type="match status" value="1"/>
</dbReference>
<feature type="transmembrane region" description="Helical" evidence="6">
    <location>
        <begin position="443"/>
        <end position="466"/>
    </location>
</feature>
<evidence type="ECO:0000256" key="6">
    <source>
        <dbReference type="SAM" id="Phobius"/>
    </source>
</evidence>
<keyword evidence="5 6" id="KW-0472">Membrane</keyword>
<dbReference type="EMBL" id="BJMV01000001">
    <property type="protein sequence ID" value="GEB84533.1"/>
    <property type="molecule type" value="Genomic_DNA"/>
</dbReference>
<feature type="transmembrane region" description="Helical" evidence="6">
    <location>
        <begin position="402"/>
        <end position="422"/>
    </location>
</feature>
<dbReference type="Gene3D" id="1.20.1740.10">
    <property type="entry name" value="Amino acid/polyamine transporter I"/>
    <property type="match status" value="1"/>
</dbReference>
<dbReference type="GO" id="GO:0015171">
    <property type="term" value="F:amino acid transmembrane transporter activity"/>
    <property type="evidence" value="ECO:0007669"/>
    <property type="project" value="TreeGrafter"/>
</dbReference>